<evidence type="ECO:0000256" key="1">
    <source>
        <dbReference type="ARBA" id="ARBA00001971"/>
    </source>
</evidence>
<dbReference type="GO" id="GO:0005506">
    <property type="term" value="F:iron ion binding"/>
    <property type="evidence" value="ECO:0007669"/>
    <property type="project" value="InterPro"/>
</dbReference>
<evidence type="ECO:0000256" key="2">
    <source>
        <dbReference type="ARBA" id="ARBA00010617"/>
    </source>
</evidence>
<dbReference type="InterPro" id="IPR002401">
    <property type="entry name" value="Cyt_P450_E_grp-I"/>
</dbReference>
<dbReference type="AlphaFoldDB" id="A0AAV1YMA8"/>
<evidence type="ECO:0000256" key="4">
    <source>
        <dbReference type="ARBA" id="ARBA00022723"/>
    </source>
</evidence>
<organism evidence="11 12">
    <name type="scientific">Lupinus luteus</name>
    <name type="common">European yellow lupine</name>
    <dbReference type="NCBI Taxonomy" id="3873"/>
    <lineage>
        <taxon>Eukaryota</taxon>
        <taxon>Viridiplantae</taxon>
        <taxon>Streptophyta</taxon>
        <taxon>Embryophyta</taxon>
        <taxon>Tracheophyta</taxon>
        <taxon>Spermatophyta</taxon>
        <taxon>Magnoliopsida</taxon>
        <taxon>eudicotyledons</taxon>
        <taxon>Gunneridae</taxon>
        <taxon>Pentapetalae</taxon>
        <taxon>rosids</taxon>
        <taxon>fabids</taxon>
        <taxon>Fabales</taxon>
        <taxon>Fabaceae</taxon>
        <taxon>Papilionoideae</taxon>
        <taxon>50 kb inversion clade</taxon>
        <taxon>genistoids sensu lato</taxon>
        <taxon>core genistoids</taxon>
        <taxon>Genisteae</taxon>
        <taxon>Lupinus</taxon>
    </lineage>
</organism>
<keyword evidence="6 8" id="KW-0408">Iron</keyword>
<accession>A0AAV1YMA8</accession>
<sequence length="508" mass="57272">MELDFHNTPPPAMLSFFFFLLIVVSIVLKSKAKPSNSKLPPGPPKLPIIGNMHQLGAMPHHGLAKLSQQYGPLMHIKLGELPTTVVSSPEIAKEIMRTHDIIFANRPHLLAADIITYGSKGMTFSPYGSYWRQMRKICTLELLTAKRVESFRMVRKAEASNLVKEICSSEGSCINLSRIISLFTCGLTSRIAFGGKSKDEEAFVDTMKDVSKVIGGFSISDLYPSVEVLQILTGLRSKVEKIHQEIDRILESIVREHRDKTSESKGTNEKEDEDLVDVLLKLRKQENLEHPLSDNVIKGTILDIFGAGSGTTAKTIEWAMSELVKNPSVMERTQSEVRRVFDGKLNVDESNLHELKYLKSVIKETLRLHPPVPLLLPRECSEKCNINGLEIPAKSKVIVNAWAMGRDPRYWIEAEKFYPERFIDSSIDYKGADFEFIPFGAGRRMCPGVTFGMANIELILANLVFHFDWKVPNGDKPEELDMTESFGLSVRRKHDLYLIPSVYHLFAK</sequence>
<dbReference type="PANTHER" id="PTHR47955:SF8">
    <property type="entry name" value="CYTOCHROME P450 71D11-LIKE"/>
    <property type="match status" value="1"/>
</dbReference>
<dbReference type="SUPFAM" id="SSF48264">
    <property type="entry name" value="Cytochrome P450"/>
    <property type="match status" value="1"/>
</dbReference>
<feature type="transmembrane region" description="Helical" evidence="10">
    <location>
        <begin position="12"/>
        <end position="28"/>
    </location>
</feature>
<evidence type="ECO:0000256" key="7">
    <source>
        <dbReference type="ARBA" id="ARBA00023033"/>
    </source>
</evidence>
<gene>
    <name evidence="11" type="ORF">LLUT_LOCUS36149</name>
</gene>
<evidence type="ECO:0000256" key="6">
    <source>
        <dbReference type="ARBA" id="ARBA00023004"/>
    </source>
</evidence>
<dbReference type="PRINTS" id="PR00463">
    <property type="entry name" value="EP450I"/>
</dbReference>
<evidence type="ECO:0000256" key="8">
    <source>
        <dbReference type="PIRSR" id="PIRSR602401-1"/>
    </source>
</evidence>
<keyword evidence="10" id="KW-0472">Membrane</keyword>
<keyword evidence="10" id="KW-0812">Transmembrane</keyword>
<keyword evidence="3 8" id="KW-0349">Heme</keyword>
<evidence type="ECO:0000256" key="9">
    <source>
        <dbReference type="RuleBase" id="RU000461"/>
    </source>
</evidence>
<keyword evidence="5 9" id="KW-0560">Oxidoreductase</keyword>
<dbReference type="EMBL" id="CAXHTB010000026">
    <property type="protein sequence ID" value="CAL0335089.1"/>
    <property type="molecule type" value="Genomic_DNA"/>
</dbReference>
<evidence type="ECO:0008006" key="13">
    <source>
        <dbReference type="Google" id="ProtNLM"/>
    </source>
</evidence>
<dbReference type="PROSITE" id="PS00086">
    <property type="entry name" value="CYTOCHROME_P450"/>
    <property type="match status" value="1"/>
</dbReference>
<evidence type="ECO:0000313" key="11">
    <source>
        <dbReference type="EMBL" id="CAL0335089.1"/>
    </source>
</evidence>
<dbReference type="GO" id="GO:0016705">
    <property type="term" value="F:oxidoreductase activity, acting on paired donors, with incorporation or reduction of molecular oxygen"/>
    <property type="evidence" value="ECO:0007669"/>
    <property type="project" value="InterPro"/>
</dbReference>
<dbReference type="Proteomes" id="UP001497480">
    <property type="component" value="Unassembled WGS sequence"/>
</dbReference>
<evidence type="ECO:0000256" key="5">
    <source>
        <dbReference type="ARBA" id="ARBA00023002"/>
    </source>
</evidence>
<comment type="caution">
    <text evidence="11">The sequence shown here is derived from an EMBL/GenBank/DDBJ whole genome shotgun (WGS) entry which is preliminary data.</text>
</comment>
<dbReference type="InterPro" id="IPR017972">
    <property type="entry name" value="Cyt_P450_CS"/>
</dbReference>
<dbReference type="InterPro" id="IPR036396">
    <property type="entry name" value="Cyt_P450_sf"/>
</dbReference>
<evidence type="ECO:0000256" key="3">
    <source>
        <dbReference type="ARBA" id="ARBA00022617"/>
    </source>
</evidence>
<dbReference type="Gene3D" id="1.10.630.10">
    <property type="entry name" value="Cytochrome P450"/>
    <property type="match status" value="1"/>
</dbReference>
<proteinExistence type="inferred from homology"/>
<dbReference type="PANTHER" id="PTHR47955">
    <property type="entry name" value="CYTOCHROME P450 FAMILY 71 PROTEIN"/>
    <property type="match status" value="1"/>
</dbReference>
<keyword evidence="7 9" id="KW-0503">Monooxygenase</keyword>
<keyword evidence="10" id="KW-1133">Transmembrane helix</keyword>
<feature type="binding site" description="axial binding residue" evidence="8">
    <location>
        <position position="446"/>
    </location>
    <ligand>
        <name>heme</name>
        <dbReference type="ChEBI" id="CHEBI:30413"/>
    </ligand>
    <ligandPart>
        <name>Fe</name>
        <dbReference type="ChEBI" id="CHEBI:18248"/>
    </ligandPart>
</feature>
<dbReference type="GO" id="GO:0004497">
    <property type="term" value="F:monooxygenase activity"/>
    <property type="evidence" value="ECO:0007669"/>
    <property type="project" value="UniProtKB-KW"/>
</dbReference>
<dbReference type="InterPro" id="IPR001128">
    <property type="entry name" value="Cyt_P450"/>
</dbReference>
<comment type="cofactor">
    <cofactor evidence="1 8">
        <name>heme</name>
        <dbReference type="ChEBI" id="CHEBI:30413"/>
    </cofactor>
</comment>
<comment type="similarity">
    <text evidence="2 9">Belongs to the cytochrome P450 family.</text>
</comment>
<reference evidence="11 12" key="1">
    <citation type="submission" date="2024-03" db="EMBL/GenBank/DDBJ databases">
        <authorList>
            <person name="Martinez-Hernandez J."/>
        </authorList>
    </citation>
    <scope>NUCLEOTIDE SEQUENCE [LARGE SCALE GENOMIC DNA]</scope>
</reference>
<dbReference type="Pfam" id="PF00067">
    <property type="entry name" value="p450"/>
    <property type="match status" value="1"/>
</dbReference>
<dbReference type="GO" id="GO:0020037">
    <property type="term" value="F:heme binding"/>
    <property type="evidence" value="ECO:0007669"/>
    <property type="project" value="InterPro"/>
</dbReference>
<protein>
    <recommendedName>
        <fullName evidence="13">Cytochrome P450 71D10</fullName>
    </recommendedName>
</protein>
<dbReference type="FunFam" id="1.10.630.10:FF:000008">
    <property type="entry name" value="Cytochrome P450 71D8"/>
    <property type="match status" value="1"/>
</dbReference>
<keyword evidence="12" id="KW-1185">Reference proteome</keyword>
<name>A0AAV1YMA8_LUPLU</name>
<dbReference type="CDD" id="cd11072">
    <property type="entry name" value="CYP71-like"/>
    <property type="match status" value="1"/>
</dbReference>
<evidence type="ECO:0000256" key="10">
    <source>
        <dbReference type="SAM" id="Phobius"/>
    </source>
</evidence>
<evidence type="ECO:0000313" key="12">
    <source>
        <dbReference type="Proteomes" id="UP001497480"/>
    </source>
</evidence>
<dbReference type="PRINTS" id="PR00385">
    <property type="entry name" value="P450"/>
</dbReference>
<keyword evidence="4 8" id="KW-0479">Metal-binding</keyword>